<dbReference type="NCBIfam" id="NF033592">
    <property type="entry name" value="transpos_IS4_1"/>
    <property type="match status" value="1"/>
</dbReference>
<accession>A0A290S7T6</accession>
<dbReference type="InterPro" id="IPR012337">
    <property type="entry name" value="RNaseH-like_sf"/>
</dbReference>
<dbReference type="GO" id="GO:0006313">
    <property type="term" value="P:DNA transposition"/>
    <property type="evidence" value="ECO:0007669"/>
    <property type="project" value="InterPro"/>
</dbReference>
<organism evidence="4">
    <name type="scientific">Pseudoalteromonas arctica A 37-1-2</name>
    <dbReference type="NCBI Taxonomy" id="1117313"/>
    <lineage>
        <taxon>Bacteria</taxon>
        <taxon>Pseudomonadati</taxon>
        <taxon>Pseudomonadota</taxon>
        <taxon>Gammaproteobacteria</taxon>
        <taxon>Alteromonadales</taxon>
        <taxon>Pseudoalteromonadaceae</taxon>
        <taxon>Pseudoalteromonas</taxon>
    </lineage>
</organism>
<dbReference type="InterPro" id="IPR002559">
    <property type="entry name" value="Transposase_11"/>
</dbReference>
<gene>
    <name evidence="4" type="ORF">PARC_a2832</name>
</gene>
<proteinExistence type="predicted"/>
<evidence type="ECO:0000259" key="3">
    <source>
        <dbReference type="Pfam" id="PF13006"/>
    </source>
</evidence>
<reference evidence="4" key="1">
    <citation type="journal article" date="2012" name="J. Bacteriol.">
        <title>Genome sequences of type strains of seven species of the marine bacterium Pseudoalteromonas.</title>
        <authorList>
            <person name="Xie B.B."/>
            <person name="Shu Y.L."/>
            <person name="Qin Q.L."/>
            <person name="Rong J.C."/>
            <person name="Zhang X.Y."/>
            <person name="Chen X.L."/>
            <person name="Shi M."/>
            <person name="He H.L."/>
            <person name="Zhou B.C."/>
            <person name="Zhang Y.Z."/>
        </authorList>
    </citation>
    <scope>NUCLEOTIDE SEQUENCE [LARGE SCALE GENOMIC DNA]</scope>
    <source>
        <strain evidence="4">A 37-1-2</strain>
    </source>
</reference>
<dbReference type="EMBL" id="CP011025">
    <property type="protein sequence ID" value="ATC87280.1"/>
    <property type="molecule type" value="Genomic_DNA"/>
</dbReference>
<evidence type="ECO:0000259" key="2">
    <source>
        <dbReference type="Pfam" id="PF01609"/>
    </source>
</evidence>
<feature type="domain" description="Transposase IS4 N-terminal" evidence="3">
    <location>
        <begin position="39"/>
        <end position="129"/>
    </location>
</feature>
<protein>
    <recommendedName>
        <fullName evidence="5">Transposase IS4-like domain-containing protein</fullName>
    </recommendedName>
</protein>
<dbReference type="InterPro" id="IPR047952">
    <property type="entry name" value="Transpos_IS4"/>
</dbReference>
<name>A0A290S7T6_9GAMM</name>
<evidence type="ECO:0000256" key="1">
    <source>
        <dbReference type="SAM" id="MobiDB-lite"/>
    </source>
</evidence>
<dbReference type="Pfam" id="PF01609">
    <property type="entry name" value="DDE_Tnp_1"/>
    <property type="match status" value="1"/>
</dbReference>
<dbReference type="Pfam" id="PF13006">
    <property type="entry name" value="Nterm_IS4"/>
    <property type="match status" value="1"/>
</dbReference>
<dbReference type="AlphaFoldDB" id="A0A290S7T6"/>
<feature type="domain" description="Transposase IS4-like" evidence="2">
    <location>
        <begin position="146"/>
        <end position="372"/>
    </location>
</feature>
<dbReference type="PANTHER" id="PTHR37529">
    <property type="entry name" value="TRANSPOSASE INSG FOR INSERTION SEQUENCE ELEMENT IS4-RELATED"/>
    <property type="match status" value="1"/>
</dbReference>
<sequence length="462" mass="53469">MTDPNDHAKSVVRKLTTDFFVNIEQALQATLEESSRYHTFEKLSEILDPEIIEQGFQQAGIATVRKRRLPLEAVLWSVIGMALFRKESVWNIANKLDIMLPGKNQLVAPSAMVQARQRLGDDSVKHVFNKSAQSMYKQQSFETWNGLNLLAVDGVVWRTADTPDNRKAFSSGSNQYGDTAFPQIRMVCHMELTSHQLLSSEFDNYKTNEMKLAERLIERTPDNSLTMFDKGYYSLGLLNRWHQTGKMRHWLIPARPDLQYEIISSAGKNDHIIELKTTKHAQKNFPDVPETIKARLISKTIKGKSYRILTSMTDRLRYPGNEIVELYCHRWEIELGFREIKQTMLDSAYHLRSKRPDMVRQELWGVLLAYNLIRRIMTMAATVTGIWPNQLSFSSSSMAVIQYFSSVSIMSPGNIPIHWQHLLNTLVLFKLPARREDRRYPRWVKPKPSKYPHKKKNASQLN</sequence>
<evidence type="ECO:0008006" key="5">
    <source>
        <dbReference type="Google" id="ProtNLM"/>
    </source>
</evidence>
<dbReference type="GO" id="GO:0004803">
    <property type="term" value="F:transposase activity"/>
    <property type="evidence" value="ECO:0007669"/>
    <property type="project" value="InterPro"/>
</dbReference>
<evidence type="ECO:0000313" key="4">
    <source>
        <dbReference type="EMBL" id="ATC87280.1"/>
    </source>
</evidence>
<dbReference type="SUPFAM" id="SSF53098">
    <property type="entry name" value="Ribonuclease H-like"/>
    <property type="match status" value="1"/>
</dbReference>
<dbReference type="GO" id="GO:0003677">
    <property type="term" value="F:DNA binding"/>
    <property type="evidence" value="ECO:0007669"/>
    <property type="project" value="InterPro"/>
</dbReference>
<dbReference type="InterPro" id="IPR024473">
    <property type="entry name" value="Transposases_IS4_N"/>
</dbReference>
<dbReference type="PANTHER" id="PTHR37529:SF1">
    <property type="entry name" value="TRANSPOSASE INSG FOR INSERTION SEQUENCE ELEMENT IS4-RELATED"/>
    <property type="match status" value="1"/>
</dbReference>
<dbReference type="Proteomes" id="UP000016505">
    <property type="component" value="Chromosome I"/>
</dbReference>
<dbReference type="KEGG" id="part:PARC_a2832"/>
<feature type="region of interest" description="Disordered" evidence="1">
    <location>
        <begin position="442"/>
        <end position="462"/>
    </location>
</feature>
<reference evidence="4" key="2">
    <citation type="submission" date="2015-03" db="EMBL/GenBank/DDBJ databases">
        <authorList>
            <person name="Murphy D."/>
        </authorList>
    </citation>
    <scope>NUCLEOTIDE SEQUENCE</scope>
    <source>
        <strain evidence="4">A 37-1-2</strain>
    </source>
</reference>